<comment type="caution">
    <text evidence="2">The sequence shown here is derived from an EMBL/GenBank/DDBJ whole genome shotgun (WGS) entry which is preliminary data.</text>
</comment>
<sequence length="124" mass="12924">MDEEITTVLGKGSRFEGKLTFEGTVRIDGRFSGEIQTEGTLIIGDSAEVEANIFASIVVVKGHVRGDVVAGESLKIQAPAKVVGNLSTPNLTIETGSFFEGHCKMSGDRASVGVGEVSRAPAEG</sequence>
<dbReference type="RefSeq" id="WP_106089896.1">
    <property type="nucleotide sequence ID" value="NZ_PVNL01000055.1"/>
</dbReference>
<name>A0A2S9YQS8_9BACT</name>
<comment type="similarity">
    <text evidence="1">Belongs to the bactofilin family.</text>
</comment>
<dbReference type="EMBL" id="PVNL01000055">
    <property type="protein sequence ID" value="PRQ07419.1"/>
    <property type="molecule type" value="Genomic_DNA"/>
</dbReference>
<dbReference type="InterPro" id="IPR007607">
    <property type="entry name" value="BacA/B"/>
</dbReference>
<dbReference type="PANTHER" id="PTHR35024:SF4">
    <property type="entry name" value="POLYMER-FORMING CYTOSKELETAL PROTEIN"/>
    <property type="match status" value="1"/>
</dbReference>
<evidence type="ECO:0000313" key="2">
    <source>
        <dbReference type="EMBL" id="PRQ07419.1"/>
    </source>
</evidence>
<dbReference type="AlphaFoldDB" id="A0A2S9YQS8"/>
<gene>
    <name evidence="2" type="ORF">ENSA7_28830</name>
</gene>
<proteinExistence type="inferred from homology"/>
<protein>
    <submittedName>
        <fullName evidence="2">Polymer-forming cytoskeletal</fullName>
    </submittedName>
</protein>
<evidence type="ECO:0000256" key="1">
    <source>
        <dbReference type="ARBA" id="ARBA00044755"/>
    </source>
</evidence>
<evidence type="ECO:0000313" key="3">
    <source>
        <dbReference type="Proteomes" id="UP000238823"/>
    </source>
</evidence>
<dbReference type="PANTHER" id="PTHR35024">
    <property type="entry name" value="HYPOTHETICAL CYTOSOLIC PROTEIN"/>
    <property type="match status" value="1"/>
</dbReference>
<organism evidence="2 3">
    <name type="scientific">Enhygromyxa salina</name>
    <dbReference type="NCBI Taxonomy" id="215803"/>
    <lineage>
        <taxon>Bacteria</taxon>
        <taxon>Pseudomonadati</taxon>
        <taxon>Myxococcota</taxon>
        <taxon>Polyangia</taxon>
        <taxon>Nannocystales</taxon>
        <taxon>Nannocystaceae</taxon>
        <taxon>Enhygromyxa</taxon>
    </lineage>
</organism>
<dbReference type="Proteomes" id="UP000238823">
    <property type="component" value="Unassembled WGS sequence"/>
</dbReference>
<dbReference type="OrthoDB" id="9789407at2"/>
<reference evidence="2 3" key="1">
    <citation type="submission" date="2018-03" db="EMBL/GenBank/DDBJ databases">
        <title>Draft Genome Sequences of the Obligatory Marine Myxobacteria Enhygromyxa salina SWB007.</title>
        <authorList>
            <person name="Poehlein A."/>
            <person name="Moghaddam J.A."/>
            <person name="Harms H."/>
            <person name="Alanjari M."/>
            <person name="Koenig G.M."/>
            <person name="Daniel R."/>
            <person name="Schaeberle T.F."/>
        </authorList>
    </citation>
    <scope>NUCLEOTIDE SEQUENCE [LARGE SCALE GENOMIC DNA]</scope>
    <source>
        <strain evidence="2 3">SWB007</strain>
    </source>
</reference>
<dbReference type="Pfam" id="PF04519">
    <property type="entry name" value="Bactofilin"/>
    <property type="match status" value="1"/>
</dbReference>
<accession>A0A2S9YQS8</accession>